<dbReference type="EMBL" id="CP152380">
    <property type="protein sequence ID" value="XAF55191.1"/>
    <property type="molecule type" value="Genomic_DNA"/>
</dbReference>
<dbReference type="RefSeq" id="WP_342632192.1">
    <property type="nucleotide sequence ID" value="NZ_CP152380.1"/>
</dbReference>
<proteinExistence type="predicted"/>
<evidence type="ECO:0000313" key="1">
    <source>
        <dbReference type="EMBL" id="XAF55191.1"/>
    </source>
</evidence>
<reference evidence="1 2" key="1">
    <citation type="submission" date="2024-04" db="EMBL/GenBank/DDBJ databases">
        <title>Marinobacter sp. SBY-1.</title>
        <authorList>
            <person name="Pan C."/>
        </authorList>
    </citation>
    <scope>NUCLEOTIDE SEQUENCE [LARGE SCALE GENOMIC DNA]</scope>
    <source>
        <strain evidence="1 2">SBY-1</strain>
    </source>
</reference>
<organism evidence="1 2">
    <name type="scientific">Marinobacter alkaliphilus</name>
    <dbReference type="NCBI Taxonomy" id="254719"/>
    <lineage>
        <taxon>Bacteria</taxon>
        <taxon>Pseudomonadati</taxon>
        <taxon>Pseudomonadota</taxon>
        <taxon>Gammaproteobacteria</taxon>
        <taxon>Pseudomonadales</taxon>
        <taxon>Marinobacteraceae</taxon>
        <taxon>Marinobacter</taxon>
    </lineage>
</organism>
<dbReference type="Proteomes" id="UP001445268">
    <property type="component" value="Chromosome"/>
</dbReference>
<name>A0ABZ3E6V0_9GAMM</name>
<evidence type="ECO:0000313" key="2">
    <source>
        <dbReference type="Proteomes" id="UP001445268"/>
    </source>
</evidence>
<gene>
    <name evidence="1" type="ORF">AAGT77_06485</name>
</gene>
<keyword evidence="2" id="KW-1185">Reference proteome</keyword>
<sequence length="73" mass="8130">MSKNHPDKGKKGGRCNVTACQKPGAMWFNKSTEAYYCEDCAREINWPGGRADTMRLYGVPLLCELEQEGSGDE</sequence>
<protein>
    <submittedName>
        <fullName evidence="1">Uncharacterized protein</fullName>
    </submittedName>
</protein>
<accession>A0ABZ3E6V0</accession>